<sequence>MKKLLSALMLAGLCHTAFAADIDVDDVWARATVEGMTMGGAFMDIKNETKSDDVLVGATSPVSDRVEMHTHTNDKGVMRMREVKGGIPLPKGKETKLQPGGYHVMFMGLKAPLKEGDKFPLTLKFKKAKPKTVEVEVKTAPKNGGHDHHHHGHDHKHSH</sequence>
<dbReference type="Proteomes" id="UP000254055">
    <property type="component" value="Unassembled WGS sequence"/>
</dbReference>
<protein>
    <submittedName>
        <fullName evidence="5">Uncharacterized protein conserved in bacteria</fullName>
    </submittedName>
</protein>
<reference evidence="3 6" key="1">
    <citation type="submission" date="2017-01" db="EMBL/GenBank/DDBJ databases">
        <authorList>
            <person name="Wolfgang W.J."/>
            <person name="Cole J."/>
            <person name="Wroblewski D."/>
            <person name="Mcginnis J."/>
            <person name="Musser K.A."/>
        </authorList>
    </citation>
    <scope>NUCLEOTIDE SEQUENCE [LARGE SCALE GENOMIC DNA]</scope>
    <source>
        <strain evidence="3 6">DSM 21643</strain>
    </source>
</reference>
<feature type="region of interest" description="Disordered" evidence="1">
    <location>
        <begin position="140"/>
        <end position="159"/>
    </location>
</feature>
<evidence type="ECO:0000313" key="6">
    <source>
        <dbReference type="Proteomes" id="UP000193466"/>
    </source>
</evidence>
<dbReference type="EMBL" id="UGRS01000002">
    <property type="protein sequence ID" value="SUA44609.1"/>
    <property type="molecule type" value="Genomic_DNA"/>
</dbReference>
<dbReference type="Gene3D" id="2.60.40.1890">
    <property type="entry name" value="PCu(A)C copper chaperone"/>
    <property type="match status" value="1"/>
</dbReference>
<dbReference type="OrthoDB" id="9796962at2"/>
<evidence type="ECO:0000313" key="7">
    <source>
        <dbReference type="Proteomes" id="UP000215033"/>
    </source>
</evidence>
<dbReference type="STRING" id="326523.BWD10_07975"/>
<dbReference type="RefSeq" id="WP_085363858.1">
    <property type="nucleotide sequence ID" value="NZ_LT906434.1"/>
</dbReference>
<dbReference type="PANTHER" id="PTHR36302:SF1">
    <property type="entry name" value="COPPER CHAPERONE PCU(A)C"/>
    <property type="match status" value="1"/>
</dbReference>
<dbReference type="AlphaFoldDB" id="A0A1X3CQC0"/>
<keyword evidence="2" id="KW-0732">Signal</keyword>
<reference evidence="4 7" key="2">
    <citation type="submission" date="2017-06" db="EMBL/GenBank/DDBJ databases">
        <authorList>
            <consortium name="Pathogen Informatics"/>
        </authorList>
    </citation>
    <scope>NUCLEOTIDE SEQUENCE [LARGE SCALE GENOMIC DNA]</scope>
    <source>
        <strain evidence="4 7">NCTC12230</strain>
    </source>
</reference>
<dbReference type="SUPFAM" id="SSF110087">
    <property type="entry name" value="DR1885-like metal-binding protein"/>
    <property type="match status" value="1"/>
</dbReference>
<proteinExistence type="predicted"/>
<dbReference type="InterPro" id="IPR007410">
    <property type="entry name" value="LpqE-like"/>
</dbReference>
<dbReference type="PANTHER" id="PTHR36302">
    <property type="entry name" value="BLR7088 PROTEIN"/>
    <property type="match status" value="1"/>
</dbReference>
<evidence type="ECO:0000313" key="8">
    <source>
        <dbReference type="Proteomes" id="UP000254055"/>
    </source>
</evidence>
<dbReference type="EMBL" id="LT906434">
    <property type="protein sequence ID" value="SNU79503.1"/>
    <property type="molecule type" value="Genomic_DNA"/>
</dbReference>
<keyword evidence="6" id="KW-1185">Reference proteome</keyword>
<dbReference type="Proteomes" id="UP000193466">
    <property type="component" value="Unassembled WGS sequence"/>
</dbReference>
<dbReference type="InterPro" id="IPR058248">
    <property type="entry name" value="Lxx211020-like"/>
</dbReference>
<accession>A0A1X3CQC0</accession>
<reference evidence="5 8" key="3">
    <citation type="submission" date="2018-06" db="EMBL/GenBank/DDBJ databases">
        <authorList>
            <consortium name="Pathogen Informatics"/>
            <person name="Doyle S."/>
        </authorList>
    </citation>
    <scope>NUCLEOTIDE SEQUENCE [LARGE SCALE GENOMIC DNA]</scope>
    <source>
        <strain evidence="5 8">NCTC12229</strain>
    </source>
</reference>
<feature type="compositionally biased region" description="Basic residues" evidence="1">
    <location>
        <begin position="147"/>
        <end position="159"/>
    </location>
</feature>
<feature type="signal peptide" evidence="2">
    <location>
        <begin position="1"/>
        <end position="19"/>
    </location>
</feature>
<gene>
    <name evidence="3" type="ORF">BWD10_07975</name>
    <name evidence="5" type="ORF">NCTC12229_02109</name>
    <name evidence="4" type="ORF">SAMEA4504057_01005</name>
</gene>
<evidence type="ECO:0000313" key="5">
    <source>
        <dbReference type="EMBL" id="SUA44609.1"/>
    </source>
</evidence>
<evidence type="ECO:0000313" key="3">
    <source>
        <dbReference type="EMBL" id="OSI09714.1"/>
    </source>
</evidence>
<dbReference type="Proteomes" id="UP000215033">
    <property type="component" value="Chromosome 1"/>
</dbReference>
<feature type="chain" id="PRO_5044568031" evidence="2">
    <location>
        <begin position="20"/>
        <end position="159"/>
    </location>
</feature>
<dbReference type="Pfam" id="PF04314">
    <property type="entry name" value="PCuAC"/>
    <property type="match status" value="1"/>
</dbReference>
<organism evidence="5 8">
    <name type="scientific">Neisseria zoodegmatis</name>
    <dbReference type="NCBI Taxonomy" id="326523"/>
    <lineage>
        <taxon>Bacteria</taxon>
        <taxon>Pseudomonadati</taxon>
        <taxon>Pseudomonadota</taxon>
        <taxon>Betaproteobacteria</taxon>
        <taxon>Neisseriales</taxon>
        <taxon>Neisseriaceae</taxon>
        <taxon>Neisseria</taxon>
    </lineage>
</organism>
<evidence type="ECO:0000313" key="4">
    <source>
        <dbReference type="EMBL" id="SNU79503.1"/>
    </source>
</evidence>
<dbReference type="InterPro" id="IPR036182">
    <property type="entry name" value="PCuAC_sf"/>
</dbReference>
<evidence type="ECO:0000256" key="2">
    <source>
        <dbReference type="SAM" id="SignalP"/>
    </source>
</evidence>
<dbReference type="EMBL" id="MTBM01000010">
    <property type="protein sequence ID" value="OSI09714.1"/>
    <property type="molecule type" value="Genomic_DNA"/>
</dbReference>
<evidence type="ECO:0000256" key="1">
    <source>
        <dbReference type="SAM" id="MobiDB-lite"/>
    </source>
</evidence>
<dbReference type="KEGG" id="nzo:SAMEA4504057_1005"/>
<name>A0A1X3CQC0_9NEIS</name>